<evidence type="ECO:0000259" key="4">
    <source>
        <dbReference type="PROSITE" id="PS50956"/>
    </source>
</evidence>
<keyword evidence="1" id="KW-0805">Transcription regulation</keyword>
<protein>
    <submittedName>
        <fullName evidence="5">Lrp/AsnC family transcriptional regulator</fullName>
    </submittedName>
</protein>
<feature type="domain" description="HTH asnC-type" evidence="4">
    <location>
        <begin position="16"/>
        <end position="77"/>
    </location>
</feature>
<dbReference type="InterPro" id="IPR011008">
    <property type="entry name" value="Dimeric_a/b-barrel"/>
</dbReference>
<organism evidence="5 6">
    <name type="scientific">Paeniglutamicibacter antarcticus</name>
    <dbReference type="NCBI Taxonomy" id="494023"/>
    <lineage>
        <taxon>Bacteria</taxon>
        <taxon>Bacillati</taxon>
        <taxon>Actinomycetota</taxon>
        <taxon>Actinomycetes</taxon>
        <taxon>Micrococcales</taxon>
        <taxon>Micrococcaceae</taxon>
        <taxon>Paeniglutamicibacter</taxon>
    </lineage>
</organism>
<comment type="caution">
    <text evidence="5">The sequence shown here is derived from an EMBL/GenBank/DDBJ whole genome shotgun (WGS) entry which is preliminary data.</text>
</comment>
<dbReference type="PANTHER" id="PTHR30154:SF54">
    <property type="entry name" value="POSSIBLE TRANSCRIPTIONAL REGULATORY PROTEIN (PROBABLY LRP_ASNC-FAMILY)"/>
    <property type="match status" value="1"/>
</dbReference>
<sequence>MAITQRNVRQVNPVELDDIDRGLLRMLTENSRRTNNSLAEELGIAPSTCLARLNALRSAGVIRRFTLDIDPEVLGHALEALIFVKIRPGARHLMSSFAEEMRAKPGVTQLFFLGGADDFLIHVAVRDSKDVRQFVLDNLSANQAVSTTQTSLVFEHSQGAVPWL</sequence>
<evidence type="ECO:0000256" key="3">
    <source>
        <dbReference type="ARBA" id="ARBA00023163"/>
    </source>
</evidence>
<dbReference type="InterPro" id="IPR036390">
    <property type="entry name" value="WH_DNA-bd_sf"/>
</dbReference>
<name>A0ABP9TKC2_9MICC</name>
<dbReference type="RefSeq" id="WP_210099640.1">
    <property type="nucleotide sequence ID" value="NZ_BAABLK010000022.1"/>
</dbReference>
<dbReference type="Proteomes" id="UP001501257">
    <property type="component" value="Unassembled WGS sequence"/>
</dbReference>
<dbReference type="EMBL" id="BAABLK010000022">
    <property type="protein sequence ID" value="GAA5226591.1"/>
    <property type="molecule type" value="Genomic_DNA"/>
</dbReference>
<dbReference type="InterPro" id="IPR019888">
    <property type="entry name" value="Tscrpt_reg_AsnC-like"/>
</dbReference>
<dbReference type="Gene3D" id="3.30.70.920">
    <property type="match status" value="1"/>
</dbReference>
<evidence type="ECO:0000256" key="2">
    <source>
        <dbReference type="ARBA" id="ARBA00023125"/>
    </source>
</evidence>
<dbReference type="CDD" id="cd00090">
    <property type="entry name" value="HTH_ARSR"/>
    <property type="match status" value="1"/>
</dbReference>
<dbReference type="PANTHER" id="PTHR30154">
    <property type="entry name" value="LEUCINE-RESPONSIVE REGULATORY PROTEIN"/>
    <property type="match status" value="1"/>
</dbReference>
<dbReference type="InterPro" id="IPR011991">
    <property type="entry name" value="ArsR-like_HTH"/>
</dbReference>
<dbReference type="SMART" id="SM00344">
    <property type="entry name" value="HTH_ASNC"/>
    <property type="match status" value="1"/>
</dbReference>
<dbReference type="InterPro" id="IPR000485">
    <property type="entry name" value="AsnC-type_HTH_dom"/>
</dbReference>
<dbReference type="InterPro" id="IPR019887">
    <property type="entry name" value="Tscrpt_reg_AsnC/Lrp_C"/>
</dbReference>
<gene>
    <name evidence="5" type="ORF">GCM10025778_11240</name>
</gene>
<dbReference type="Gene3D" id="1.10.10.10">
    <property type="entry name" value="Winged helix-like DNA-binding domain superfamily/Winged helix DNA-binding domain"/>
    <property type="match status" value="1"/>
</dbReference>
<dbReference type="SUPFAM" id="SSF46785">
    <property type="entry name" value="Winged helix' DNA-binding domain"/>
    <property type="match status" value="1"/>
</dbReference>
<keyword evidence="2" id="KW-0238">DNA-binding</keyword>
<proteinExistence type="predicted"/>
<dbReference type="Pfam" id="PF01037">
    <property type="entry name" value="AsnC_trans_reg"/>
    <property type="match status" value="1"/>
</dbReference>
<dbReference type="InterPro" id="IPR036388">
    <property type="entry name" value="WH-like_DNA-bd_sf"/>
</dbReference>
<keyword evidence="3" id="KW-0804">Transcription</keyword>
<accession>A0ABP9TKC2</accession>
<evidence type="ECO:0000256" key="1">
    <source>
        <dbReference type="ARBA" id="ARBA00023015"/>
    </source>
</evidence>
<evidence type="ECO:0000313" key="5">
    <source>
        <dbReference type="EMBL" id="GAA5226591.1"/>
    </source>
</evidence>
<dbReference type="Pfam" id="PF13412">
    <property type="entry name" value="HTH_24"/>
    <property type="match status" value="1"/>
</dbReference>
<reference evidence="6" key="1">
    <citation type="journal article" date="2019" name="Int. J. Syst. Evol. Microbiol.">
        <title>The Global Catalogue of Microorganisms (GCM) 10K type strain sequencing project: providing services to taxonomists for standard genome sequencing and annotation.</title>
        <authorList>
            <consortium name="The Broad Institute Genomics Platform"/>
            <consortium name="The Broad Institute Genome Sequencing Center for Infectious Disease"/>
            <person name="Wu L."/>
            <person name="Ma J."/>
        </authorList>
    </citation>
    <scope>NUCLEOTIDE SEQUENCE [LARGE SCALE GENOMIC DNA]</scope>
    <source>
        <strain evidence="6">JCM 18952</strain>
    </source>
</reference>
<dbReference type="PRINTS" id="PR00033">
    <property type="entry name" value="HTHASNC"/>
</dbReference>
<keyword evidence="6" id="KW-1185">Reference proteome</keyword>
<dbReference type="PROSITE" id="PS50956">
    <property type="entry name" value="HTH_ASNC_2"/>
    <property type="match status" value="1"/>
</dbReference>
<evidence type="ECO:0000313" key="6">
    <source>
        <dbReference type="Proteomes" id="UP001501257"/>
    </source>
</evidence>
<dbReference type="SUPFAM" id="SSF54909">
    <property type="entry name" value="Dimeric alpha+beta barrel"/>
    <property type="match status" value="1"/>
</dbReference>